<dbReference type="InterPro" id="IPR025442">
    <property type="entry name" value="DUF4185"/>
</dbReference>
<feature type="domain" description="DUF4185" evidence="2">
    <location>
        <begin position="102"/>
        <end position="402"/>
    </location>
</feature>
<gene>
    <name evidence="3" type="ORF">nbrc107696_14980</name>
</gene>
<accession>A0A7I9V777</accession>
<reference evidence="4" key="1">
    <citation type="submission" date="2019-06" db="EMBL/GenBank/DDBJ databases">
        <title>Gordonia isolated from sludge of a wastewater treatment plant.</title>
        <authorList>
            <person name="Tamura T."/>
            <person name="Aoyama K."/>
            <person name="Kang Y."/>
            <person name="Saito S."/>
            <person name="Akiyama N."/>
            <person name="Yazawa K."/>
            <person name="Gonoi T."/>
            <person name="Mikami Y."/>
        </authorList>
    </citation>
    <scope>NUCLEOTIDE SEQUENCE [LARGE SCALE GENOMIC DNA]</scope>
    <source>
        <strain evidence="4">NBRC 107696</strain>
    </source>
</reference>
<comment type="caution">
    <text evidence="3">The sequence shown here is derived from an EMBL/GenBank/DDBJ whole genome shotgun (WGS) entry which is preliminary data.</text>
</comment>
<protein>
    <recommendedName>
        <fullName evidence="2">DUF4185 domain-containing protein</fullName>
    </recommendedName>
</protein>
<proteinExistence type="predicted"/>
<dbReference type="Pfam" id="PF13810">
    <property type="entry name" value="DUF4185"/>
    <property type="match status" value="1"/>
</dbReference>
<sequence>MSEHDTRPQPPTEDPPMRRPSRLLSAIGVGAAVAASLLVIGPPPVADASGACSNSGTGVRLPFATGSLGLPRGGSAQGPQKPLPAFDNGRSRTVSWVTGPLSRNRTFTNFGISGTDVGVAWDNGRGQTLLAFGDTFGNCLHQGLGWRNNTLLRSTDRNLADGLTLQRTGYAGPMFGALGFSGVEKTKIPTAGVSIGGRQYVNFMSVRAWGPPSVWYTNYSATAVSSDNGRSWTTPQSTVRPNLPWNPIDSVFQQSAYVKGAGADAGWVYQFGTPNGRFGNGYVARFRPSDVTNLGRYQYWTGSRWGGPGSRPAPVVRGHVTELSVQWSPVLRKYVMLDSPNGVRLRTAPHPEGPWSAGVRITPPSLELYAPMMLPSSPALRGTGPQLYFNASRWDDYNVALIETRIR</sequence>
<evidence type="ECO:0000259" key="2">
    <source>
        <dbReference type="Pfam" id="PF13810"/>
    </source>
</evidence>
<evidence type="ECO:0000313" key="4">
    <source>
        <dbReference type="Proteomes" id="UP000444960"/>
    </source>
</evidence>
<feature type="region of interest" description="Disordered" evidence="1">
    <location>
        <begin position="70"/>
        <end position="90"/>
    </location>
</feature>
<dbReference type="EMBL" id="BJOV01000003">
    <property type="protein sequence ID" value="GEE01052.1"/>
    <property type="molecule type" value="Genomic_DNA"/>
</dbReference>
<feature type="region of interest" description="Disordered" evidence="1">
    <location>
        <begin position="1"/>
        <end position="20"/>
    </location>
</feature>
<name>A0A7I9V777_9ACTN</name>
<evidence type="ECO:0000313" key="3">
    <source>
        <dbReference type="EMBL" id="GEE01052.1"/>
    </source>
</evidence>
<dbReference type="Proteomes" id="UP000444960">
    <property type="component" value="Unassembled WGS sequence"/>
</dbReference>
<keyword evidence="4" id="KW-1185">Reference proteome</keyword>
<organism evidence="3 4">
    <name type="scientific">Gordonia spumicola</name>
    <dbReference type="NCBI Taxonomy" id="589161"/>
    <lineage>
        <taxon>Bacteria</taxon>
        <taxon>Bacillati</taxon>
        <taxon>Actinomycetota</taxon>
        <taxon>Actinomycetes</taxon>
        <taxon>Mycobacteriales</taxon>
        <taxon>Gordoniaceae</taxon>
        <taxon>Gordonia</taxon>
    </lineage>
</organism>
<evidence type="ECO:0000256" key="1">
    <source>
        <dbReference type="SAM" id="MobiDB-lite"/>
    </source>
</evidence>
<dbReference type="AlphaFoldDB" id="A0A7I9V777"/>